<dbReference type="GO" id="GO:0005525">
    <property type="term" value="F:GTP binding"/>
    <property type="evidence" value="ECO:0007669"/>
    <property type="project" value="UniProtKB-KW"/>
</dbReference>
<accession>A0A644SV37</accession>
<evidence type="ECO:0000259" key="8">
    <source>
        <dbReference type="Pfam" id="PF02492"/>
    </source>
</evidence>
<dbReference type="AlphaFoldDB" id="A0A644SV37"/>
<keyword evidence="2" id="KW-0533">Nickel</keyword>
<dbReference type="PIRSF" id="PIRSF005624">
    <property type="entry name" value="Ni-bind_GTPase"/>
    <property type="match status" value="1"/>
</dbReference>
<feature type="domain" description="CobW/HypB/UreG nucleotide-binding" evidence="8">
    <location>
        <begin position="31"/>
        <end position="192"/>
    </location>
</feature>
<evidence type="ECO:0000256" key="5">
    <source>
        <dbReference type="ARBA" id="ARBA00022801"/>
    </source>
</evidence>
<dbReference type="EMBL" id="VSSQ01000007">
    <property type="protein sequence ID" value="MPL58549.1"/>
    <property type="molecule type" value="Genomic_DNA"/>
</dbReference>
<dbReference type="GO" id="GO:0003924">
    <property type="term" value="F:GTPase activity"/>
    <property type="evidence" value="ECO:0007669"/>
    <property type="project" value="InterPro"/>
</dbReference>
<dbReference type="GO" id="GO:0008270">
    <property type="term" value="F:zinc ion binding"/>
    <property type="evidence" value="ECO:0007669"/>
    <property type="project" value="TreeGrafter"/>
</dbReference>
<keyword evidence="4" id="KW-0547">Nucleotide-binding</keyword>
<evidence type="ECO:0000256" key="6">
    <source>
        <dbReference type="ARBA" id="ARBA00022833"/>
    </source>
</evidence>
<evidence type="ECO:0000256" key="2">
    <source>
        <dbReference type="ARBA" id="ARBA00022596"/>
    </source>
</evidence>
<organism evidence="9">
    <name type="scientific">bioreactor metagenome</name>
    <dbReference type="NCBI Taxonomy" id="1076179"/>
    <lineage>
        <taxon>unclassified sequences</taxon>
        <taxon>metagenomes</taxon>
        <taxon>ecological metagenomes</taxon>
    </lineage>
</organism>
<keyword evidence="5" id="KW-0378">Hydrolase</keyword>
<dbReference type="InterPro" id="IPR003495">
    <property type="entry name" value="CobW/HypB/UreG_nucleotide-bd"/>
</dbReference>
<comment type="caution">
    <text evidence="9">The sequence shown here is derived from an EMBL/GenBank/DDBJ whole genome shotgun (WGS) entry which is preliminary data.</text>
</comment>
<evidence type="ECO:0000256" key="3">
    <source>
        <dbReference type="ARBA" id="ARBA00022723"/>
    </source>
</evidence>
<proteinExistence type="inferred from homology"/>
<evidence type="ECO:0000256" key="7">
    <source>
        <dbReference type="ARBA" id="ARBA00023134"/>
    </source>
</evidence>
<evidence type="ECO:0000256" key="4">
    <source>
        <dbReference type="ARBA" id="ARBA00022741"/>
    </source>
</evidence>
<sequence>MEVKVMTDILDANDQLAHTVNQKLSSQGIFVLNLLGSPGCGKTTLLEKTIAALKADIRLAVIEGDLFTSKDAERIERQGVPVIQINTAGGCHLDAGMINSVISGLDLSSLDMIIIENVGNLVCPAEFEIGEDAKATVLSVTEGEDKPLKYPLVFRKSQAVLINKIDLLPYTDFDLDAAMHDIKGINPEATLVTASCRTGQGLDEWYHWLKTQVKKKQNRSSENGRCKQPKSTN</sequence>
<dbReference type="GO" id="GO:0051604">
    <property type="term" value="P:protein maturation"/>
    <property type="evidence" value="ECO:0007669"/>
    <property type="project" value="InterPro"/>
</dbReference>
<dbReference type="SUPFAM" id="SSF52540">
    <property type="entry name" value="P-loop containing nucleoside triphosphate hydrolases"/>
    <property type="match status" value="1"/>
</dbReference>
<keyword evidence="7" id="KW-0342">GTP-binding</keyword>
<evidence type="ECO:0000313" key="9">
    <source>
        <dbReference type="EMBL" id="MPL58549.1"/>
    </source>
</evidence>
<protein>
    <submittedName>
        <fullName evidence="9">Hydrogenase maturation factor HypB</fullName>
    </submittedName>
</protein>
<dbReference type="GO" id="GO:0016151">
    <property type="term" value="F:nickel cation binding"/>
    <property type="evidence" value="ECO:0007669"/>
    <property type="project" value="InterPro"/>
</dbReference>
<comment type="similarity">
    <text evidence="1">Belongs to the SIMIBI class G3E GTPase family. HypB/HupM subfamily.</text>
</comment>
<dbReference type="PANTHER" id="PTHR30134:SF2">
    <property type="entry name" value="HYDROGENASE MATURATION FACTOR HYPB"/>
    <property type="match status" value="1"/>
</dbReference>
<dbReference type="Gene3D" id="3.40.50.300">
    <property type="entry name" value="P-loop containing nucleotide triphosphate hydrolases"/>
    <property type="match status" value="1"/>
</dbReference>
<dbReference type="Pfam" id="PF02492">
    <property type="entry name" value="cobW"/>
    <property type="match status" value="1"/>
</dbReference>
<name>A0A644SV37_9ZZZZ</name>
<dbReference type="InterPro" id="IPR004392">
    <property type="entry name" value="Hyd_mat_HypB"/>
</dbReference>
<evidence type="ECO:0000256" key="1">
    <source>
        <dbReference type="ARBA" id="ARBA00006211"/>
    </source>
</evidence>
<keyword evidence="6" id="KW-0862">Zinc</keyword>
<keyword evidence="3" id="KW-0479">Metal-binding</keyword>
<dbReference type="InterPro" id="IPR027417">
    <property type="entry name" value="P-loop_NTPase"/>
</dbReference>
<gene>
    <name evidence="9" type="primary">hypB_2</name>
    <name evidence="9" type="ORF">SDC9_04083</name>
</gene>
<reference evidence="9" key="1">
    <citation type="submission" date="2019-08" db="EMBL/GenBank/DDBJ databases">
        <authorList>
            <person name="Kucharzyk K."/>
            <person name="Murdoch R.W."/>
            <person name="Higgins S."/>
            <person name="Loffler F."/>
        </authorList>
    </citation>
    <scope>NUCLEOTIDE SEQUENCE</scope>
</reference>
<dbReference type="CDD" id="cd05390">
    <property type="entry name" value="HypB"/>
    <property type="match status" value="1"/>
</dbReference>
<dbReference type="PANTHER" id="PTHR30134">
    <property type="entry name" value="HYDROGENASE PROTEIN ASSEMBLY PROTEIN, NICKEL CHAPERONE"/>
    <property type="match status" value="1"/>
</dbReference>
<dbReference type="NCBIfam" id="TIGR00073">
    <property type="entry name" value="hypB"/>
    <property type="match status" value="1"/>
</dbReference>